<feature type="domain" description="M23ase beta-sheet core" evidence="2">
    <location>
        <begin position="381"/>
        <end position="468"/>
    </location>
</feature>
<dbReference type="PANTHER" id="PTHR21666">
    <property type="entry name" value="PEPTIDASE-RELATED"/>
    <property type="match status" value="1"/>
</dbReference>
<dbReference type="Gene3D" id="2.70.70.10">
    <property type="entry name" value="Glucose Permease (Domain IIA)"/>
    <property type="match status" value="1"/>
</dbReference>
<proteinExistence type="predicted"/>
<dbReference type="CDD" id="cd12797">
    <property type="entry name" value="M23_peptidase"/>
    <property type="match status" value="1"/>
</dbReference>
<evidence type="ECO:0000256" key="1">
    <source>
        <dbReference type="SAM" id="SignalP"/>
    </source>
</evidence>
<accession>A0A3D0ZQP0</accession>
<organism evidence="3 4">
    <name type="scientific">candidate division WWE3 bacterium</name>
    <dbReference type="NCBI Taxonomy" id="2053526"/>
    <lineage>
        <taxon>Bacteria</taxon>
        <taxon>Katanobacteria</taxon>
    </lineage>
</organism>
<reference evidence="3 4" key="1">
    <citation type="journal article" date="2018" name="Nat. Biotechnol.">
        <title>A standardized bacterial taxonomy based on genome phylogeny substantially revises the tree of life.</title>
        <authorList>
            <person name="Parks D.H."/>
            <person name="Chuvochina M."/>
            <person name="Waite D.W."/>
            <person name="Rinke C."/>
            <person name="Skarshewski A."/>
            <person name="Chaumeil P.A."/>
            <person name="Hugenholtz P."/>
        </authorList>
    </citation>
    <scope>NUCLEOTIDE SEQUENCE [LARGE SCALE GENOMIC DNA]</scope>
    <source>
        <strain evidence="3">UBA11701</strain>
    </source>
</reference>
<feature type="chain" id="PRO_5017582600" description="M23ase beta-sheet core domain-containing protein" evidence="1">
    <location>
        <begin position="21"/>
        <end position="773"/>
    </location>
</feature>
<sequence>MRKGMILLTAILLLAQQTSASEWTAVSAPSSKISVIEVTPEGMVAGEFDDRLWLDPYNGVYLSEDNGTTWIRIGLRGKGVKFLKYKAGILYAGTFYTTSTPGGLYISTYPYSEWEHAGPAYTLTSVDACGDHIYLGTRYYGLIVSPDKGLSWAQKIGSGIEGPEIMALFCWERSVLASTRTSVYLSGDEGETWKILEPFTGATIYSFAGNGNYIAASGTGYEGIFVSKNGGEAWTKMSIPELGTSRKLLFHGQYLYTVSGKEVLVSRDLGKNNENTSLAGLNTLDVTDLEAYKPSIYTLIALNSAGKIFRKSVDDFLYFPFLEPPWNIKSEWELTENINAFFDHQYPLLAYQYFREPEENSHTTLKYDGVNEPVPALYYSSHSGIDFDAKYGDPVLASADGDASYYYCKDCGNTIKIDHGNGLQTVYMHLQNNPVVQGNNSVRVNNGNEIGKVGLTGRTTGPHIHFETVFDTDGDGLFSDEYPHGRTDPFGWDYSKLTDPWSELSWNDTLGAHTGTYSRNLWKILAPTRQSTPILDTASLTLGNKFIEIIGGGGKNFLRLTVEHAPKPLRNFPSLTSRYIKGTAFVINILDQLGNTSAADVAVRVRLTISPEDLLGILPETLKIFRWDKTTSLWVETISNYDSASGVIEGVLDHFSYFAAFGEKYTPQLISTQINISPEPADGAVNVFPTISFSGNGTLTVYSLDGGYTWNNYEQAFTIDEQGLFDVLYKSEDPAGNWEETKSFVLKVGTGFATKKIRVVGASFETLNDRPSP</sequence>
<dbReference type="InterPro" id="IPR050570">
    <property type="entry name" value="Cell_wall_metabolism_enzyme"/>
</dbReference>
<dbReference type="PANTHER" id="PTHR21666:SF270">
    <property type="entry name" value="MUREIN HYDROLASE ACTIVATOR ENVC"/>
    <property type="match status" value="1"/>
</dbReference>
<dbReference type="SUPFAM" id="SSF110296">
    <property type="entry name" value="Oligoxyloglucan reducing end-specific cellobiohydrolase"/>
    <property type="match status" value="1"/>
</dbReference>
<dbReference type="Gene3D" id="2.130.10.10">
    <property type="entry name" value="YVTN repeat-like/Quinoprotein amine dehydrogenase"/>
    <property type="match status" value="1"/>
</dbReference>
<gene>
    <name evidence="3" type="ORF">DEP93_02680</name>
</gene>
<dbReference type="InterPro" id="IPR015943">
    <property type="entry name" value="WD40/YVTN_repeat-like_dom_sf"/>
</dbReference>
<feature type="signal peptide" evidence="1">
    <location>
        <begin position="1"/>
        <end position="20"/>
    </location>
</feature>
<dbReference type="Proteomes" id="UP000263336">
    <property type="component" value="Unassembled WGS sequence"/>
</dbReference>
<dbReference type="SUPFAM" id="SSF51261">
    <property type="entry name" value="Duplicated hybrid motif"/>
    <property type="match status" value="1"/>
</dbReference>
<dbReference type="GO" id="GO:0004222">
    <property type="term" value="F:metalloendopeptidase activity"/>
    <property type="evidence" value="ECO:0007669"/>
    <property type="project" value="TreeGrafter"/>
</dbReference>
<name>A0A3D0ZQP0_UNCKA</name>
<evidence type="ECO:0000259" key="2">
    <source>
        <dbReference type="Pfam" id="PF01551"/>
    </source>
</evidence>
<dbReference type="AlphaFoldDB" id="A0A3D0ZQP0"/>
<comment type="caution">
    <text evidence="3">The sequence shown here is derived from an EMBL/GenBank/DDBJ whole genome shotgun (WGS) entry which is preliminary data.</text>
</comment>
<evidence type="ECO:0000313" key="4">
    <source>
        <dbReference type="Proteomes" id="UP000263336"/>
    </source>
</evidence>
<dbReference type="InterPro" id="IPR011055">
    <property type="entry name" value="Dup_hybrid_motif"/>
</dbReference>
<dbReference type="EMBL" id="DOZN01000018">
    <property type="protein sequence ID" value="HCC42352.1"/>
    <property type="molecule type" value="Genomic_DNA"/>
</dbReference>
<dbReference type="Pfam" id="PF01551">
    <property type="entry name" value="Peptidase_M23"/>
    <property type="match status" value="1"/>
</dbReference>
<evidence type="ECO:0000313" key="3">
    <source>
        <dbReference type="EMBL" id="HCC42352.1"/>
    </source>
</evidence>
<keyword evidence="1" id="KW-0732">Signal</keyword>
<protein>
    <recommendedName>
        <fullName evidence="2">M23ase beta-sheet core domain-containing protein</fullName>
    </recommendedName>
</protein>
<dbReference type="InterPro" id="IPR016047">
    <property type="entry name" value="M23ase_b-sheet_dom"/>
</dbReference>